<reference evidence="1 2" key="1">
    <citation type="submission" date="2020-07" db="EMBL/GenBank/DDBJ databases">
        <title>Taxonomic revisions and descriptions of new bacterial species based on genomic comparisons in the high-G+C-content subgroup of the family Alcaligenaceae.</title>
        <authorList>
            <person name="Szabo A."/>
            <person name="Felfoldi T."/>
        </authorList>
    </citation>
    <scope>NUCLEOTIDE SEQUENCE [LARGE SCALE GENOMIC DNA]</scope>
    <source>
        <strain evidence="1 2">DSM 25667</strain>
    </source>
</reference>
<comment type="caution">
    <text evidence="1">The sequence shown here is derived from an EMBL/GenBank/DDBJ whole genome shotgun (WGS) entry which is preliminary data.</text>
</comment>
<dbReference type="Proteomes" id="UP000554144">
    <property type="component" value="Unassembled WGS sequence"/>
</dbReference>
<organism evidence="1 2">
    <name type="scientific">Pollutimonas harenae</name>
    <dbReference type="NCBI Taxonomy" id="657015"/>
    <lineage>
        <taxon>Bacteria</taxon>
        <taxon>Pseudomonadati</taxon>
        <taxon>Pseudomonadota</taxon>
        <taxon>Betaproteobacteria</taxon>
        <taxon>Burkholderiales</taxon>
        <taxon>Alcaligenaceae</taxon>
        <taxon>Pollutimonas</taxon>
    </lineage>
</organism>
<sequence length="342" mass="36647">MTVRRQQGFVLLELVLAVLLAALLAGWGTQTLINKINDAGAQAHAAWMLSLKKAVQDYIERYASALAQAGHTAALVDAGYVDWALPTIDELKADGLLSPGFPGHVRPGGGATVRLMRHGACPGGNCRIEALIHSNSPFLKKHTNRVDEQMVAQWLMASQGWGGWVDGKRPGVLGGAAFEYANPPWSGTPLPAGTVALALTSEQLHKLDFLRVGDERDPSFQGTATVQGTIQSGADLRVQRYLYLNTPEQMLQPCVDEGAISRESNGGMLICQNQLWRPLARRSAGGFSTHQWRGCQNSFGTSTANPVTGGCSCPEHSTTVQISDSGPQVYPEGRTVGFLCVD</sequence>
<dbReference type="EMBL" id="JACCEV010000002">
    <property type="protein sequence ID" value="NYT85774.1"/>
    <property type="molecule type" value="Genomic_DNA"/>
</dbReference>
<accession>A0A853H6P5</accession>
<evidence type="ECO:0000313" key="1">
    <source>
        <dbReference type="EMBL" id="NYT85774.1"/>
    </source>
</evidence>
<dbReference type="SUPFAM" id="SSF54523">
    <property type="entry name" value="Pili subunits"/>
    <property type="match status" value="1"/>
</dbReference>
<dbReference type="AlphaFoldDB" id="A0A853H6P5"/>
<name>A0A853H6P5_9BURK</name>
<dbReference type="OrthoDB" id="8900503at2"/>
<proteinExistence type="predicted"/>
<gene>
    <name evidence="1" type="ORF">H0A62_09180</name>
</gene>
<dbReference type="RefSeq" id="WP_130039335.1">
    <property type="nucleotide sequence ID" value="NZ_JACCEV010000002.1"/>
</dbReference>
<protein>
    <submittedName>
        <fullName evidence="1">Uncharacterized protein</fullName>
    </submittedName>
</protein>
<keyword evidence="2" id="KW-1185">Reference proteome</keyword>
<dbReference type="InterPro" id="IPR045584">
    <property type="entry name" value="Pilin-like"/>
</dbReference>
<evidence type="ECO:0000313" key="2">
    <source>
        <dbReference type="Proteomes" id="UP000554144"/>
    </source>
</evidence>